<proteinExistence type="predicted"/>
<evidence type="ECO:0000259" key="1">
    <source>
        <dbReference type="Pfam" id="PF01610"/>
    </source>
</evidence>
<gene>
    <name evidence="2" type="ORF">GM418_28850</name>
</gene>
<dbReference type="AlphaFoldDB" id="A0A6I6JWM6"/>
<reference evidence="2 3" key="1">
    <citation type="submission" date="2019-11" db="EMBL/GenBank/DDBJ databases">
        <authorList>
            <person name="Zheng R.K."/>
            <person name="Sun C.M."/>
        </authorList>
    </citation>
    <scope>NUCLEOTIDE SEQUENCE [LARGE SCALE GENOMIC DNA]</scope>
    <source>
        <strain evidence="2 3">WC007</strain>
    </source>
</reference>
<dbReference type="InterPro" id="IPR047951">
    <property type="entry name" value="Transpos_ISL3"/>
</dbReference>
<dbReference type="Pfam" id="PF01610">
    <property type="entry name" value="DDE_Tnp_ISL3"/>
    <property type="match status" value="1"/>
</dbReference>
<organism evidence="2 3">
    <name type="scientific">Maribellus comscasis</name>
    <dbReference type="NCBI Taxonomy" id="2681766"/>
    <lineage>
        <taxon>Bacteria</taxon>
        <taxon>Pseudomonadati</taxon>
        <taxon>Bacteroidota</taxon>
        <taxon>Bacteroidia</taxon>
        <taxon>Marinilabiliales</taxon>
        <taxon>Prolixibacteraceae</taxon>
        <taxon>Maribellus</taxon>
    </lineage>
</organism>
<dbReference type="Proteomes" id="UP000428260">
    <property type="component" value="Chromosome"/>
</dbReference>
<evidence type="ECO:0000313" key="2">
    <source>
        <dbReference type="EMBL" id="QGY47535.1"/>
    </source>
</evidence>
<dbReference type="PANTHER" id="PTHR33498">
    <property type="entry name" value="TRANSPOSASE FOR INSERTION SEQUENCE ELEMENT IS1557"/>
    <property type="match status" value="1"/>
</dbReference>
<dbReference type="InterPro" id="IPR002560">
    <property type="entry name" value="Transposase_DDE"/>
</dbReference>
<protein>
    <recommendedName>
        <fullName evidence="1">Transposase IS204/IS1001/IS1096/IS1165 DDE domain-containing protein</fullName>
    </recommendedName>
</protein>
<dbReference type="EMBL" id="CP046401">
    <property type="protein sequence ID" value="QGY47535.1"/>
    <property type="molecule type" value="Genomic_DNA"/>
</dbReference>
<accession>A0A6I6JWM6</accession>
<name>A0A6I6JWM6_9BACT</name>
<sequence>MQTPVSPSTALRLVRSIPINDCGEAKTLGIDDWAYRKGISYGTILVDMDKGKVIDLLSGRDGVEVKHFLEAHKEVEFVCRDRSSAYSAAVNEVLPKAEQIADRFHLVQNLSDVVYEVIRAEYPKFVQLLKKSETQLTESAKELHSPGPAERIKREPSAWRKQVFSDVKKMIREGGYKTIARQLKMSRTTVRNYAALDSLAAKSVSLRNDYNNYLKHIEQGLSGEETLKAIYQSIISCGFKGSYSAFAAQFKDHPHSILIARVILLQHQMLLTKYPYYLPEKFRSIFHYQNLPGYKVKERKHK</sequence>
<keyword evidence="3" id="KW-1185">Reference proteome</keyword>
<feature type="domain" description="Transposase IS204/IS1001/IS1096/IS1165 DDE" evidence="1">
    <location>
        <begin position="28"/>
        <end position="152"/>
    </location>
</feature>
<dbReference type="RefSeq" id="WP_158872927.1">
    <property type="nucleotide sequence ID" value="NZ_CP046401.1"/>
</dbReference>
<dbReference type="PANTHER" id="PTHR33498:SF1">
    <property type="entry name" value="TRANSPOSASE FOR INSERTION SEQUENCE ELEMENT IS1557"/>
    <property type="match status" value="1"/>
</dbReference>
<evidence type="ECO:0000313" key="3">
    <source>
        <dbReference type="Proteomes" id="UP000428260"/>
    </source>
</evidence>
<dbReference type="KEGG" id="mcos:GM418_28850"/>